<gene>
    <name evidence="8" type="primary">S36A1</name>
    <name evidence="8" type="ORF">TR102446</name>
</gene>
<evidence type="ECO:0000256" key="1">
    <source>
        <dbReference type="ARBA" id="ARBA00004141"/>
    </source>
</evidence>
<feature type="transmembrane region" description="Helical" evidence="6">
    <location>
        <begin position="60"/>
        <end position="80"/>
    </location>
</feature>
<feature type="transmembrane region" description="Helical" evidence="6">
    <location>
        <begin position="300"/>
        <end position="326"/>
    </location>
</feature>
<feature type="transmembrane region" description="Helical" evidence="6">
    <location>
        <begin position="166"/>
        <end position="186"/>
    </location>
</feature>
<feature type="transmembrane region" description="Helical" evidence="6">
    <location>
        <begin position="398"/>
        <end position="417"/>
    </location>
</feature>
<dbReference type="GO" id="GO:0015179">
    <property type="term" value="F:L-amino acid transmembrane transporter activity"/>
    <property type="evidence" value="ECO:0007669"/>
    <property type="project" value="TreeGrafter"/>
</dbReference>
<keyword evidence="2 6" id="KW-0812">Transmembrane</keyword>
<dbReference type="GO" id="GO:0005774">
    <property type="term" value="C:vacuolar membrane"/>
    <property type="evidence" value="ECO:0007669"/>
    <property type="project" value="TreeGrafter"/>
</dbReference>
<feature type="transmembrane region" description="Helical" evidence="6">
    <location>
        <begin position="227"/>
        <end position="251"/>
    </location>
</feature>
<sequence>MTVNENNLLTGDTTNYNSAIPSSADNQLETNSANPLQYDATSEPILEPEDLSKLRKNTRFTLLAVSYFSNSSASALMNFIKGNIGTGILALPVAFKYSGLWMGLFLLIFYGCLSSYLMHVLLRTADSVIMRHELDRSTMDYTETVFIVFKYGPPSLRKYKGKFKHIVNVFLLITQVGFCCIYVLFISENIKYFIEVVAPDHNANIFLIGFIVTLALLPLSQITSMRIFAAMSAVAIAVTVIGLVLIFSYLLSTGLLNPYTLPWYKPFGETLVSLGIFIFTFEGISLTLPIRNRMINPHKFVLPFGVLNMAMVIVISLCSLLGFFGYLRFGEKTLSSITYNIPNSPVAYALVKPIFIFAIFTSYMLQFFVPASIFSRLMMKFRCHREASPRRRSINRRVMRVCVVIFTYIIAMAVPHLDLMVSLLGAVSSSMLALIIPPLLELVHLWPDRDTIPHFWLTVVFQHSILTLIGVFSLVSGTLATIIQISKTLAPSD</sequence>
<dbReference type="PANTHER" id="PTHR22950:SF349">
    <property type="entry name" value="AMINO ACID TRANSPORTER TRANSMEMBRANE DOMAIN-CONTAINING PROTEIN"/>
    <property type="match status" value="1"/>
</dbReference>
<feature type="transmembrane region" description="Helical" evidence="6">
    <location>
        <begin position="201"/>
        <end position="220"/>
    </location>
</feature>
<keyword evidence="4 6" id="KW-0472">Membrane</keyword>
<feature type="region of interest" description="Disordered" evidence="5">
    <location>
        <begin position="1"/>
        <end position="21"/>
    </location>
</feature>
<keyword evidence="3 6" id="KW-1133">Transmembrane helix</keyword>
<dbReference type="AlphaFoldDB" id="A0A0V0J7B0"/>
<feature type="transmembrane region" description="Helical" evidence="6">
    <location>
        <begin position="100"/>
        <end position="122"/>
    </location>
</feature>
<feature type="transmembrane region" description="Helical" evidence="6">
    <location>
        <begin position="455"/>
        <end position="483"/>
    </location>
</feature>
<evidence type="ECO:0000259" key="7">
    <source>
        <dbReference type="Pfam" id="PF01490"/>
    </source>
</evidence>
<comment type="subcellular location">
    <subcellularLocation>
        <location evidence="1">Membrane</location>
        <topology evidence="1">Multi-pass membrane protein</topology>
    </subcellularLocation>
</comment>
<dbReference type="PANTHER" id="PTHR22950">
    <property type="entry name" value="AMINO ACID TRANSPORTER"/>
    <property type="match status" value="1"/>
</dbReference>
<protein>
    <submittedName>
        <fullName evidence="8">Proton-coupled amino acid transporter 1</fullName>
    </submittedName>
</protein>
<dbReference type="EMBL" id="GEEE01001688">
    <property type="protein sequence ID" value="JAP61537.1"/>
    <property type="molecule type" value="Transcribed_RNA"/>
</dbReference>
<feature type="transmembrane region" description="Helical" evidence="6">
    <location>
        <begin position="271"/>
        <end position="288"/>
    </location>
</feature>
<evidence type="ECO:0000256" key="6">
    <source>
        <dbReference type="SAM" id="Phobius"/>
    </source>
</evidence>
<name>A0A0V0J7B0_SCHSO</name>
<dbReference type="InterPro" id="IPR013057">
    <property type="entry name" value="AA_transpt_TM"/>
</dbReference>
<proteinExistence type="predicted"/>
<feature type="transmembrane region" description="Helical" evidence="6">
    <location>
        <begin position="423"/>
        <end position="443"/>
    </location>
</feature>
<evidence type="ECO:0000313" key="8">
    <source>
        <dbReference type="EMBL" id="JAP61537.1"/>
    </source>
</evidence>
<feature type="transmembrane region" description="Helical" evidence="6">
    <location>
        <begin position="354"/>
        <end position="377"/>
    </location>
</feature>
<feature type="domain" description="Amino acid transporter transmembrane" evidence="7">
    <location>
        <begin position="71"/>
        <end position="482"/>
    </location>
</feature>
<accession>A0A0V0J7B0</accession>
<evidence type="ECO:0000256" key="2">
    <source>
        <dbReference type="ARBA" id="ARBA00022692"/>
    </source>
</evidence>
<dbReference type="Pfam" id="PF01490">
    <property type="entry name" value="Aa_trans"/>
    <property type="match status" value="1"/>
</dbReference>
<evidence type="ECO:0000256" key="4">
    <source>
        <dbReference type="ARBA" id="ARBA00023136"/>
    </source>
</evidence>
<evidence type="ECO:0000256" key="3">
    <source>
        <dbReference type="ARBA" id="ARBA00022989"/>
    </source>
</evidence>
<evidence type="ECO:0000256" key="5">
    <source>
        <dbReference type="SAM" id="MobiDB-lite"/>
    </source>
</evidence>
<organism evidence="8">
    <name type="scientific">Schistocephalus solidus</name>
    <name type="common">Tapeworm</name>
    <dbReference type="NCBI Taxonomy" id="70667"/>
    <lineage>
        <taxon>Eukaryota</taxon>
        <taxon>Metazoa</taxon>
        <taxon>Spiralia</taxon>
        <taxon>Lophotrochozoa</taxon>
        <taxon>Platyhelminthes</taxon>
        <taxon>Cestoda</taxon>
        <taxon>Eucestoda</taxon>
        <taxon>Diphyllobothriidea</taxon>
        <taxon>Diphyllobothriidae</taxon>
        <taxon>Schistocephalus</taxon>
    </lineage>
</organism>
<reference evidence="8" key="1">
    <citation type="submission" date="2016-01" db="EMBL/GenBank/DDBJ databases">
        <title>Reference transcriptome for the parasite Schistocephalus solidus: insights into the molecular evolution of parasitism.</title>
        <authorList>
            <person name="Hebert F.O."/>
            <person name="Grambauer S."/>
            <person name="Barber I."/>
            <person name="Landry C.R."/>
            <person name="Aubin-Horth N."/>
        </authorList>
    </citation>
    <scope>NUCLEOTIDE SEQUENCE</scope>
</reference>